<keyword evidence="3" id="KW-1185">Reference proteome</keyword>
<dbReference type="PANTHER" id="PTHR37715">
    <property type="entry name" value="OS01G0120700 PROTEIN"/>
    <property type="match status" value="1"/>
</dbReference>
<protein>
    <recommendedName>
        <fullName evidence="4">Ribosomal RNA-processing protein 14/surfeit locus protein 6 C-terminal domain-containing protein</fullName>
    </recommendedName>
</protein>
<feature type="region of interest" description="Disordered" evidence="1">
    <location>
        <begin position="43"/>
        <end position="93"/>
    </location>
</feature>
<evidence type="ECO:0000313" key="3">
    <source>
        <dbReference type="Proteomes" id="UP001497444"/>
    </source>
</evidence>
<feature type="compositionally biased region" description="Basic and acidic residues" evidence="1">
    <location>
        <begin position="43"/>
        <end position="59"/>
    </location>
</feature>
<proteinExistence type="predicted"/>
<dbReference type="EMBL" id="OZ020104">
    <property type="protein sequence ID" value="CAK9279366.1"/>
    <property type="molecule type" value="Genomic_DNA"/>
</dbReference>
<dbReference type="PANTHER" id="PTHR37715:SF1">
    <property type="entry name" value="OS01G0120700 PROTEIN"/>
    <property type="match status" value="1"/>
</dbReference>
<reference evidence="2" key="1">
    <citation type="submission" date="2024-02" db="EMBL/GenBank/DDBJ databases">
        <authorList>
            <consortium name="ELIXIR-Norway"/>
            <consortium name="Elixir Norway"/>
        </authorList>
    </citation>
    <scope>NUCLEOTIDE SEQUENCE</scope>
</reference>
<dbReference type="Proteomes" id="UP001497444">
    <property type="component" value="Chromosome 9"/>
</dbReference>
<feature type="compositionally biased region" description="Basic residues" evidence="1">
    <location>
        <begin position="83"/>
        <end position="93"/>
    </location>
</feature>
<sequence length="93" mass="11023">MACYSVRPMDVQKQFLKLVEAKKQKVLEKKEAPLKWEQRLEMAAKAKADSKSKERDELKARKRSRKEQNLESAAGGDDSEERKRRKKHWKHTQ</sequence>
<evidence type="ECO:0000256" key="1">
    <source>
        <dbReference type="SAM" id="MobiDB-lite"/>
    </source>
</evidence>
<evidence type="ECO:0000313" key="2">
    <source>
        <dbReference type="EMBL" id="CAK9279366.1"/>
    </source>
</evidence>
<organism evidence="2 3">
    <name type="scientific">Sphagnum jensenii</name>
    <dbReference type="NCBI Taxonomy" id="128206"/>
    <lineage>
        <taxon>Eukaryota</taxon>
        <taxon>Viridiplantae</taxon>
        <taxon>Streptophyta</taxon>
        <taxon>Embryophyta</taxon>
        <taxon>Bryophyta</taxon>
        <taxon>Sphagnophytina</taxon>
        <taxon>Sphagnopsida</taxon>
        <taxon>Sphagnales</taxon>
        <taxon>Sphagnaceae</taxon>
        <taxon>Sphagnum</taxon>
    </lineage>
</organism>
<evidence type="ECO:0008006" key="4">
    <source>
        <dbReference type="Google" id="ProtNLM"/>
    </source>
</evidence>
<accession>A0ABP0XJS4</accession>
<gene>
    <name evidence="2" type="ORF">CSSPJE1EN1_LOCUS24844</name>
</gene>
<name>A0ABP0XJS4_9BRYO</name>